<evidence type="ECO:0000313" key="1">
    <source>
        <dbReference type="EMBL" id="OHA22461.1"/>
    </source>
</evidence>
<gene>
    <name evidence="1" type="ORF">A2W52_00535</name>
</gene>
<accession>A0A1G2MHF2</accession>
<evidence type="ECO:0000313" key="2">
    <source>
        <dbReference type="Proteomes" id="UP000176493"/>
    </source>
</evidence>
<sequence length="88" mass="9912">METACVRARTIRFFGGADDFIVSVKIVEGGGKRYKICGDIMRLKLFCRPLHHFGKAIQQSLHTLNLRTSALLGSSSEETARFGRKRRV</sequence>
<dbReference type="AlphaFoldDB" id="A0A1G2MHF2"/>
<name>A0A1G2MHF2_9BACT</name>
<proteinExistence type="predicted"/>
<protein>
    <submittedName>
        <fullName evidence="1">Uncharacterized protein</fullName>
    </submittedName>
</protein>
<reference evidence="1 2" key="1">
    <citation type="journal article" date="2016" name="Nat. Commun.">
        <title>Thousands of microbial genomes shed light on interconnected biogeochemical processes in an aquifer system.</title>
        <authorList>
            <person name="Anantharaman K."/>
            <person name="Brown C.T."/>
            <person name="Hug L.A."/>
            <person name="Sharon I."/>
            <person name="Castelle C.J."/>
            <person name="Probst A.J."/>
            <person name="Thomas B.C."/>
            <person name="Singh A."/>
            <person name="Wilkins M.J."/>
            <person name="Karaoz U."/>
            <person name="Brodie E.L."/>
            <person name="Williams K.H."/>
            <person name="Hubbard S.S."/>
            <person name="Banfield J.F."/>
        </authorList>
    </citation>
    <scope>NUCLEOTIDE SEQUENCE [LARGE SCALE GENOMIC DNA]</scope>
</reference>
<organism evidence="1 2">
    <name type="scientific">Candidatus Taylorbacteria bacterium RIFCSPHIGHO2_02_49_25</name>
    <dbReference type="NCBI Taxonomy" id="1802305"/>
    <lineage>
        <taxon>Bacteria</taxon>
        <taxon>Candidatus Tayloriibacteriota</taxon>
    </lineage>
</organism>
<comment type="caution">
    <text evidence="1">The sequence shown here is derived from an EMBL/GenBank/DDBJ whole genome shotgun (WGS) entry which is preliminary data.</text>
</comment>
<dbReference type="EMBL" id="MHRJ01000025">
    <property type="protein sequence ID" value="OHA22461.1"/>
    <property type="molecule type" value="Genomic_DNA"/>
</dbReference>
<dbReference type="Proteomes" id="UP000176493">
    <property type="component" value="Unassembled WGS sequence"/>
</dbReference>